<reference evidence="1 2" key="1">
    <citation type="submission" date="2019-07" db="EMBL/GenBank/DDBJ databases">
        <authorList>
            <person name="Jastrzebski P J."/>
            <person name="Paukszto L."/>
            <person name="Jastrzebski P J."/>
        </authorList>
    </citation>
    <scope>NUCLEOTIDE SEQUENCE [LARGE SCALE GENOMIC DNA]</scope>
    <source>
        <strain evidence="1 2">WMS-il1</strain>
    </source>
</reference>
<dbReference type="EMBL" id="CABIJS010000077">
    <property type="protein sequence ID" value="VUZ41882.1"/>
    <property type="molecule type" value="Genomic_DNA"/>
</dbReference>
<organism evidence="1 2">
    <name type="scientific">Hymenolepis diminuta</name>
    <name type="common">Rat tapeworm</name>
    <dbReference type="NCBI Taxonomy" id="6216"/>
    <lineage>
        <taxon>Eukaryota</taxon>
        <taxon>Metazoa</taxon>
        <taxon>Spiralia</taxon>
        <taxon>Lophotrochozoa</taxon>
        <taxon>Platyhelminthes</taxon>
        <taxon>Cestoda</taxon>
        <taxon>Eucestoda</taxon>
        <taxon>Cyclophyllidea</taxon>
        <taxon>Hymenolepididae</taxon>
        <taxon>Hymenolepis</taxon>
    </lineage>
</organism>
<proteinExistence type="predicted"/>
<protein>
    <submittedName>
        <fullName evidence="1">Uncharacterized protein</fullName>
    </submittedName>
</protein>
<accession>A0A564Y3L1</accession>
<evidence type="ECO:0000313" key="2">
    <source>
        <dbReference type="Proteomes" id="UP000321570"/>
    </source>
</evidence>
<dbReference type="Proteomes" id="UP000321570">
    <property type="component" value="Unassembled WGS sequence"/>
</dbReference>
<evidence type="ECO:0000313" key="1">
    <source>
        <dbReference type="EMBL" id="VUZ41882.1"/>
    </source>
</evidence>
<sequence length="145" mass="16746">MNFPKPDRDLEDYVKNFGEFRYGLSVGELFAIVTSDHNHYLAYFLPPLPKDLILEERIQKCEKVFGDNISLSNGRYKCLNLTVRKNENIHKYKGIDLCLACYAGIRRKLLNKSLDVMLHNPMDECNNFQSLIADSNIAKSSKIRT</sequence>
<gene>
    <name evidence="1" type="ORF">WMSIL1_LOCUS2746</name>
</gene>
<keyword evidence="2" id="KW-1185">Reference proteome</keyword>
<name>A0A564Y3L1_HYMDI</name>
<dbReference type="AlphaFoldDB" id="A0A564Y3L1"/>